<dbReference type="AlphaFoldDB" id="A0A0G3AZJ5"/>
<protein>
    <submittedName>
        <fullName evidence="2">Uncharacterized protein</fullName>
    </submittedName>
</protein>
<evidence type="ECO:0000313" key="2">
    <source>
        <dbReference type="EMBL" id="AKJ19333.1"/>
    </source>
</evidence>
<keyword evidence="2" id="KW-0614">Plasmid</keyword>
<sequence length="43" mass="4910">MILHPAHRDTLVLFTVILALMYLVMNRVETTKKVVKSLGLSEK</sequence>
<organism evidence="2">
    <name type="scientific">Enterobacter cloacae</name>
    <dbReference type="NCBI Taxonomy" id="550"/>
    <lineage>
        <taxon>Bacteria</taxon>
        <taxon>Pseudomonadati</taxon>
        <taxon>Pseudomonadota</taxon>
        <taxon>Gammaproteobacteria</taxon>
        <taxon>Enterobacterales</taxon>
        <taxon>Enterobacteriaceae</taxon>
        <taxon>Enterobacter</taxon>
        <taxon>Enterobacter cloacae complex</taxon>
    </lineage>
</organism>
<reference evidence="2" key="1">
    <citation type="submission" date="2015-03" db="EMBL/GenBank/DDBJ databases">
        <title>Allelic Variants of blaVIM Reside on Diverse Mobile Genetic Elements in Gram-negative Clinical Isolates from the USA.</title>
        <authorList>
            <person name="McGann P."/>
            <person name="Snesrud E."/>
            <person name="Ong A.C."/>
            <person name="Clifford R."/>
            <person name="Kwak Y.I."/>
            <person name="Steele E.D."/>
            <person name="Rabinowitz R."/>
            <person name="Waterman P.E."/>
            <person name="Lesho E."/>
        </authorList>
    </citation>
    <scope>NUCLEOTIDE SEQUENCE</scope>
    <source>
        <strain evidence="2">MRSN17626</strain>
        <plasmid evidence="2">pMRVIM0813</plasmid>
    </source>
</reference>
<dbReference type="EMBL" id="KP975077">
    <property type="protein sequence ID" value="AKJ19333.1"/>
    <property type="molecule type" value="Genomic_DNA"/>
</dbReference>
<accession>A0A0G3AZJ5</accession>
<proteinExistence type="predicted"/>
<keyword evidence="1" id="KW-0812">Transmembrane</keyword>
<keyword evidence="1" id="KW-1133">Transmembrane helix</keyword>
<keyword evidence="1" id="KW-0472">Membrane</keyword>
<feature type="transmembrane region" description="Helical" evidence="1">
    <location>
        <begin position="6"/>
        <end position="24"/>
    </location>
</feature>
<geneLocation type="plasmid" evidence="2">
    <name>pMRVIM0813</name>
</geneLocation>
<name>A0A0G3AZJ5_ENTCL</name>
<evidence type="ECO:0000256" key="1">
    <source>
        <dbReference type="SAM" id="Phobius"/>
    </source>
</evidence>